<evidence type="ECO:0000259" key="1">
    <source>
        <dbReference type="Pfam" id="PF01323"/>
    </source>
</evidence>
<evidence type="ECO:0000313" key="2">
    <source>
        <dbReference type="EMBL" id="MFC0390497.1"/>
    </source>
</evidence>
<protein>
    <submittedName>
        <fullName evidence="2">DsbA family protein</fullName>
    </submittedName>
</protein>
<comment type="caution">
    <text evidence="2">The sequence shown here is derived from an EMBL/GenBank/DDBJ whole genome shotgun (WGS) entry which is preliminary data.</text>
</comment>
<evidence type="ECO:0000313" key="3">
    <source>
        <dbReference type="Proteomes" id="UP001589818"/>
    </source>
</evidence>
<dbReference type="PANTHER" id="PTHR13887:SF41">
    <property type="entry name" value="THIOREDOXIN SUPERFAMILY PROTEIN"/>
    <property type="match status" value="1"/>
</dbReference>
<name>A0ABV6J3W8_9BACL</name>
<dbReference type="RefSeq" id="WP_204820116.1">
    <property type="nucleotide sequence ID" value="NZ_JANHOF010000010.1"/>
</dbReference>
<dbReference type="Proteomes" id="UP001589818">
    <property type="component" value="Unassembled WGS sequence"/>
</dbReference>
<dbReference type="Gene3D" id="3.40.30.10">
    <property type="entry name" value="Glutaredoxin"/>
    <property type="match status" value="1"/>
</dbReference>
<dbReference type="SUPFAM" id="SSF52833">
    <property type="entry name" value="Thioredoxin-like"/>
    <property type="match status" value="1"/>
</dbReference>
<dbReference type="InterPro" id="IPR036249">
    <property type="entry name" value="Thioredoxin-like_sf"/>
</dbReference>
<dbReference type="EMBL" id="JBHLVF010000008">
    <property type="protein sequence ID" value="MFC0390497.1"/>
    <property type="molecule type" value="Genomic_DNA"/>
</dbReference>
<sequence length="211" mass="23431">MKIEVYSDMVCPWCRIGKQNLNKALEQWVSEGGEPAEITFRAFLLDPTLPPEGLPFKEVMSQKMGDNSRMQQALAQVTNAGAAVGLTYRFDRVQRMPNTKLAHRFVALLKPELKETAVNAIFRAYFEEGRDLAQFKEIEAIAAELGEDATAVLEPLRQGGGEEAVNADLALAARIGVTGVPFFVFDNKYALSGAYPPDKLVELMHRVNKQE</sequence>
<reference evidence="2 3" key="1">
    <citation type="submission" date="2024-09" db="EMBL/GenBank/DDBJ databases">
        <authorList>
            <person name="Sun Q."/>
            <person name="Mori K."/>
        </authorList>
    </citation>
    <scope>NUCLEOTIDE SEQUENCE [LARGE SCALE GENOMIC DNA]</scope>
    <source>
        <strain evidence="2 3">CCM 4839</strain>
    </source>
</reference>
<accession>A0ABV6J3W8</accession>
<dbReference type="Pfam" id="PF01323">
    <property type="entry name" value="DSBA"/>
    <property type="match status" value="1"/>
</dbReference>
<feature type="domain" description="DSBA-like thioredoxin" evidence="1">
    <location>
        <begin position="3"/>
        <end position="203"/>
    </location>
</feature>
<keyword evidence="3" id="KW-1185">Reference proteome</keyword>
<dbReference type="InterPro" id="IPR001853">
    <property type="entry name" value="DSBA-like_thioredoxin_dom"/>
</dbReference>
<organism evidence="2 3">
    <name type="scientific">Paenibacillus mendelii</name>
    <dbReference type="NCBI Taxonomy" id="206163"/>
    <lineage>
        <taxon>Bacteria</taxon>
        <taxon>Bacillati</taxon>
        <taxon>Bacillota</taxon>
        <taxon>Bacilli</taxon>
        <taxon>Bacillales</taxon>
        <taxon>Paenibacillaceae</taxon>
        <taxon>Paenibacillus</taxon>
    </lineage>
</organism>
<gene>
    <name evidence="2" type="ORF">ACFFJ8_03800</name>
</gene>
<dbReference type="PANTHER" id="PTHR13887">
    <property type="entry name" value="GLUTATHIONE S-TRANSFERASE KAPPA"/>
    <property type="match status" value="1"/>
</dbReference>
<dbReference type="CDD" id="cd03024">
    <property type="entry name" value="DsbA_FrnE"/>
    <property type="match status" value="1"/>
</dbReference>
<proteinExistence type="predicted"/>